<comment type="caution">
    <text evidence="3">The sequence shown here is derived from an EMBL/GenBank/DDBJ whole genome shotgun (WGS) entry which is preliminary data.</text>
</comment>
<name>A0A9X1TED5_9BACT</name>
<keyword evidence="4" id="KW-1185">Reference proteome</keyword>
<evidence type="ECO:0000256" key="1">
    <source>
        <dbReference type="SAM" id="Phobius"/>
    </source>
</evidence>
<keyword evidence="1" id="KW-0472">Membrane</keyword>
<protein>
    <submittedName>
        <fullName evidence="3">Acyltransferase</fullName>
    </submittedName>
</protein>
<dbReference type="PANTHER" id="PTHR23028">
    <property type="entry name" value="ACETYLTRANSFERASE"/>
    <property type="match status" value="1"/>
</dbReference>
<reference evidence="3" key="1">
    <citation type="submission" date="2021-12" db="EMBL/GenBank/DDBJ databases">
        <title>Novel species in genus Dyadobacter.</title>
        <authorList>
            <person name="Ma C."/>
        </authorList>
    </citation>
    <scope>NUCLEOTIDE SEQUENCE</scope>
    <source>
        <strain evidence="3">LJ419</strain>
    </source>
</reference>
<feature type="transmembrane region" description="Helical" evidence="1">
    <location>
        <begin position="287"/>
        <end position="307"/>
    </location>
</feature>
<accession>A0A9X1TED5</accession>
<feature type="transmembrane region" description="Helical" evidence="1">
    <location>
        <begin position="234"/>
        <end position="256"/>
    </location>
</feature>
<dbReference type="GO" id="GO:0016747">
    <property type="term" value="F:acyltransferase activity, transferring groups other than amino-acyl groups"/>
    <property type="evidence" value="ECO:0007669"/>
    <property type="project" value="InterPro"/>
</dbReference>
<feature type="domain" description="Acyltransferase 3" evidence="2">
    <location>
        <begin position="6"/>
        <end position="306"/>
    </location>
</feature>
<dbReference type="Pfam" id="PF01757">
    <property type="entry name" value="Acyl_transf_3"/>
    <property type="match status" value="1"/>
</dbReference>
<dbReference type="InterPro" id="IPR050879">
    <property type="entry name" value="Acyltransferase_3"/>
</dbReference>
<keyword evidence="3" id="KW-0012">Acyltransferase</keyword>
<evidence type="ECO:0000313" key="3">
    <source>
        <dbReference type="EMBL" id="MCF0061375.1"/>
    </source>
</evidence>
<feature type="transmembrane region" description="Helical" evidence="1">
    <location>
        <begin position="88"/>
        <end position="109"/>
    </location>
</feature>
<keyword evidence="3" id="KW-0808">Transferase</keyword>
<sequence>MNKHLYSLDYLRGFAAVSVCLFHFSDKLDYLPVGDIFKTIFSPGHFGVEIFFIISGFVIPYSMDKGHYDLSKIFVFLKKRFIRIEPPYLLCVLLAMFLNYATTLSPVYVGKPFNVDYEQLFYHIGYLNAINGKDWLNPVFWTLAIEFQYYLLIALFFPLISHKNRLVWIISLIAFNALATIFDRNYVFNFSIFFTTGILLYRYLVGKLNGAETIISAVVVVCFLIYFYSYKELIVTVLTAIVVLLPLRPTTIATFLGNISYSLYLLHFPIGLRVINLTQRFSDNVSIRQMMVFGALLISIFCAYYYYKLIEKPFKIKSQRVRYEAKETPEPESVKGKSPW</sequence>
<organism evidence="3 4">
    <name type="scientific">Dyadobacter chenwenxiniae</name>
    <dbReference type="NCBI Taxonomy" id="2906456"/>
    <lineage>
        <taxon>Bacteria</taxon>
        <taxon>Pseudomonadati</taxon>
        <taxon>Bacteroidota</taxon>
        <taxon>Cytophagia</taxon>
        <taxon>Cytophagales</taxon>
        <taxon>Spirosomataceae</taxon>
        <taxon>Dyadobacter</taxon>
    </lineage>
</organism>
<keyword evidence="1" id="KW-0812">Transmembrane</keyword>
<feature type="transmembrane region" description="Helical" evidence="1">
    <location>
        <begin position="211"/>
        <end position="228"/>
    </location>
</feature>
<dbReference type="EMBL" id="JAJTTC010000001">
    <property type="protein sequence ID" value="MCF0061375.1"/>
    <property type="molecule type" value="Genomic_DNA"/>
</dbReference>
<dbReference type="Proteomes" id="UP001139000">
    <property type="component" value="Unassembled WGS sequence"/>
</dbReference>
<feature type="transmembrane region" description="Helical" evidence="1">
    <location>
        <begin position="44"/>
        <end position="63"/>
    </location>
</feature>
<dbReference type="InterPro" id="IPR002656">
    <property type="entry name" value="Acyl_transf_3_dom"/>
</dbReference>
<proteinExistence type="predicted"/>
<evidence type="ECO:0000313" key="4">
    <source>
        <dbReference type="Proteomes" id="UP001139000"/>
    </source>
</evidence>
<gene>
    <name evidence="3" type="ORF">LXM26_07720</name>
</gene>
<dbReference type="RefSeq" id="WP_234654644.1">
    <property type="nucleotide sequence ID" value="NZ_CP094997.1"/>
</dbReference>
<dbReference type="AlphaFoldDB" id="A0A9X1TED5"/>
<evidence type="ECO:0000259" key="2">
    <source>
        <dbReference type="Pfam" id="PF01757"/>
    </source>
</evidence>
<feature type="transmembrane region" description="Helical" evidence="1">
    <location>
        <begin position="139"/>
        <end position="159"/>
    </location>
</feature>
<keyword evidence="1" id="KW-1133">Transmembrane helix</keyword>
<feature type="transmembrane region" description="Helical" evidence="1">
    <location>
        <begin position="166"/>
        <end position="182"/>
    </location>
</feature>